<dbReference type="InParanoid" id="A0A1Y2AWN3"/>
<feature type="compositionally biased region" description="Low complexity" evidence="8">
    <location>
        <begin position="636"/>
        <end position="667"/>
    </location>
</feature>
<evidence type="ECO:0000256" key="6">
    <source>
        <dbReference type="ARBA" id="ARBA00023242"/>
    </source>
</evidence>
<dbReference type="Proteomes" id="UP000193986">
    <property type="component" value="Unassembled WGS sequence"/>
</dbReference>
<dbReference type="OrthoDB" id="5576441at2759"/>
<feature type="region of interest" description="Disordered" evidence="8">
    <location>
        <begin position="529"/>
        <end position="548"/>
    </location>
</feature>
<reference evidence="9 10" key="1">
    <citation type="submission" date="2016-07" db="EMBL/GenBank/DDBJ databases">
        <title>Pervasive Adenine N6-methylation of Active Genes in Fungi.</title>
        <authorList>
            <consortium name="DOE Joint Genome Institute"/>
            <person name="Mondo S.J."/>
            <person name="Dannebaum R.O."/>
            <person name="Kuo R.C."/>
            <person name="Labutti K."/>
            <person name="Haridas S."/>
            <person name="Kuo A."/>
            <person name="Salamov A."/>
            <person name="Ahrendt S.R."/>
            <person name="Lipzen A."/>
            <person name="Sullivan W."/>
            <person name="Andreopoulos W.B."/>
            <person name="Clum A."/>
            <person name="Lindquist E."/>
            <person name="Daum C."/>
            <person name="Ramamoorthy G.K."/>
            <person name="Gryganskyi A."/>
            <person name="Culley D."/>
            <person name="Magnuson J.K."/>
            <person name="James T.Y."/>
            <person name="O'Malley M.A."/>
            <person name="Stajich J.E."/>
            <person name="Spatafora J.W."/>
            <person name="Visel A."/>
            <person name="Grigoriev I.V."/>
        </authorList>
    </citation>
    <scope>NUCLEOTIDE SEQUENCE [LARGE SCALE GENOMIC DNA]</scope>
    <source>
        <strain evidence="9 10">68-887.2</strain>
    </source>
</reference>
<dbReference type="GO" id="GO:0006260">
    <property type="term" value="P:DNA replication"/>
    <property type="evidence" value="ECO:0007669"/>
    <property type="project" value="InterPro"/>
</dbReference>
<dbReference type="AlphaFoldDB" id="A0A1Y2AWN3"/>
<protein>
    <recommendedName>
        <fullName evidence="7">Structure-specific endonuclease subunit SLX4</fullName>
    </recommendedName>
</protein>
<evidence type="ECO:0000256" key="5">
    <source>
        <dbReference type="ARBA" id="ARBA00023204"/>
    </source>
</evidence>
<evidence type="ECO:0000256" key="1">
    <source>
        <dbReference type="ARBA" id="ARBA00004123"/>
    </source>
</evidence>
<evidence type="ECO:0000256" key="2">
    <source>
        <dbReference type="ARBA" id="ARBA00006661"/>
    </source>
</evidence>
<keyword evidence="6" id="KW-0539">Nucleus</keyword>
<sequence>MSSPDEPIAIDPPPDLSKAKKPRGRPTSAVKAMKATKPSITADVIAPEARSLSRPRSRKTKSPSLDASPVVASKGKERAIDVDAYDEDEPVFLGQALAAKLADKYSFRSPSVGSSTSIAKNSKAETPQPPPLPIAAPLSPPLEPVPVPPWLGKTAVLLQLPRCVVCKVRWKKNQSGAARWRHISTCLPPLFRPPNPPPDLQSLINDALLNVAGPSSSTSLLDLHVNSMETSPEAPDLGKKSKGKASTTPAGLRRMTSVKAAEQRGETWHEEVDERVGKLFGKSPKKASPSPSQSQRPRQISPPISPVSAFQSTQPLGRSELAAIYTRQAESSLSPSGSPEDLRSPAHPDADASMDEIPMPPPSQSRQVDDELEVEDGLQNQDERDPFRQGGGPYADGDLSWRWGSARKWGHGWNGEPNDDESSERINDGTPPRQRSGLFTIHRSPVDDSPLRSEVAHSPTATARLSITPRETKKRSRKSLSPTPTPTSFDLSISTIRPPDQDDEEDWGNDALLSWSGGNEDDVASLDGVESVSSVAPEDAGVSEGEEWGKEAVLNWEYSSEEEGSSTSDVVGSDHDVKRESVEQLLSRGMPNYDSWTDRKLKKLTEGYGYRPINKHEALVKVAIDCWRAINPQPQPQLRQRSPSETSSISSIEVPLASARKPTSKSPAKPKTKVKSTEGVPPSPSTKAKGKRRAKSRSSDPQTQDEPERPLDEQFYEMIRNDHELWIRILRYEPISMDELISKAIQTGIKGVKWKERLRRFLDLQGIIHFVDDPTGARRRR</sequence>
<dbReference type="InterPro" id="IPR018574">
    <property type="entry name" value="Structure-sp_endonuc_su_Slx4"/>
</dbReference>
<dbReference type="GO" id="GO:0033557">
    <property type="term" value="C:Slx1-Slx4 complex"/>
    <property type="evidence" value="ECO:0007669"/>
    <property type="project" value="InterPro"/>
</dbReference>
<dbReference type="STRING" id="71784.A0A1Y2AWN3"/>
<feature type="region of interest" description="Disordered" evidence="8">
    <location>
        <begin position="1"/>
        <end position="77"/>
    </location>
</feature>
<dbReference type="GO" id="GO:0006281">
    <property type="term" value="P:DNA repair"/>
    <property type="evidence" value="ECO:0007669"/>
    <property type="project" value="UniProtKB-KW"/>
</dbReference>
<keyword evidence="10" id="KW-1185">Reference proteome</keyword>
<feature type="compositionally biased region" description="Basic and acidic residues" evidence="8">
    <location>
        <begin position="444"/>
        <end position="455"/>
    </location>
</feature>
<feature type="compositionally biased region" description="Polar residues" evidence="8">
    <location>
        <begin position="108"/>
        <end position="120"/>
    </location>
</feature>
<comment type="subcellular location">
    <subcellularLocation>
        <location evidence="1">Nucleus</location>
    </subcellularLocation>
</comment>
<evidence type="ECO:0000313" key="9">
    <source>
        <dbReference type="EMBL" id="ORY26864.1"/>
    </source>
</evidence>
<feature type="compositionally biased region" description="Basic and acidic residues" evidence="8">
    <location>
        <begin position="261"/>
        <end position="277"/>
    </location>
</feature>
<feature type="region of interest" description="Disordered" evidence="8">
    <location>
        <begin position="558"/>
        <end position="577"/>
    </location>
</feature>
<evidence type="ECO:0000256" key="4">
    <source>
        <dbReference type="ARBA" id="ARBA00023172"/>
    </source>
</evidence>
<evidence type="ECO:0000256" key="3">
    <source>
        <dbReference type="ARBA" id="ARBA00022763"/>
    </source>
</evidence>
<feature type="region of interest" description="Disordered" evidence="8">
    <location>
        <begin position="107"/>
        <end position="137"/>
    </location>
</feature>
<feature type="region of interest" description="Disordered" evidence="8">
    <location>
        <begin position="634"/>
        <end position="711"/>
    </location>
</feature>
<keyword evidence="3" id="KW-0227">DNA damage</keyword>
<evidence type="ECO:0000313" key="10">
    <source>
        <dbReference type="Proteomes" id="UP000193986"/>
    </source>
</evidence>
<keyword evidence="4" id="KW-0233">DNA recombination</keyword>
<dbReference type="GO" id="GO:0006310">
    <property type="term" value="P:DNA recombination"/>
    <property type="evidence" value="ECO:0007669"/>
    <property type="project" value="UniProtKB-KW"/>
</dbReference>
<evidence type="ECO:0000256" key="8">
    <source>
        <dbReference type="SAM" id="MobiDB-lite"/>
    </source>
</evidence>
<dbReference type="Pfam" id="PF09494">
    <property type="entry name" value="Slx4"/>
    <property type="match status" value="1"/>
</dbReference>
<feature type="compositionally biased region" description="Basic and acidic residues" evidence="8">
    <location>
        <begin position="340"/>
        <end position="350"/>
    </location>
</feature>
<accession>A0A1Y2AWN3</accession>
<name>A0A1Y2AWN3_9TREE</name>
<organism evidence="9 10">
    <name type="scientific">Naematelia encephala</name>
    <dbReference type="NCBI Taxonomy" id="71784"/>
    <lineage>
        <taxon>Eukaryota</taxon>
        <taxon>Fungi</taxon>
        <taxon>Dikarya</taxon>
        <taxon>Basidiomycota</taxon>
        <taxon>Agaricomycotina</taxon>
        <taxon>Tremellomycetes</taxon>
        <taxon>Tremellales</taxon>
        <taxon>Naemateliaceae</taxon>
        <taxon>Naematelia</taxon>
    </lineage>
</organism>
<feature type="compositionally biased region" description="Low complexity" evidence="8">
    <location>
        <begin position="286"/>
        <end position="302"/>
    </location>
</feature>
<comment type="similarity">
    <text evidence="2">Belongs to the SLX4 family.</text>
</comment>
<feature type="compositionally biased region" description="Polar residues" evidence="8">
    <location>
        <begin position="328"/>
        <end position="337"/>
    </location>
</feature>
<dbReference type="EMBL" id="MCFC01000043">
    <property type="protein sequence ID" value="ORY26864.1"/>
    <property type="molecule type" value="Genomic_DNA"/>
</dbReference>
<comment type="caution">
    <text evidence="9">The sequence shown here is derived from an EMBL/GenBank/DDBJ whole genome shotgun (WGS) entry which is preliminary data.</text>
</comment>
<gene>
    <name evidence="9" type="ORF">BCR39DRAFT_560295</name>
</gene>
<feature type="region of interest" description="Disordered" evidence="8">
    <location>
        <begin position="227"/>
        <end position="524"/>
    </location>
</feature>
<feature type="compositionally biased region" description="Polar residues" evidence="8">
    <location>
        <begin position="479"/>
        <end position="495"/>
    </location>
</feature>
<evidence type="ECO:0000256" key="7">
    <source>
        <dbReference type="ARBA" id="ARBA00029496"/>
    </source>
</evidence>
<keyword evidence="5" id="KW-0234">DNA repair</keyword>
<feature type="compositionally biased region" description="Pro residues" evidence="8">
    <location>
        <begin position="127"/>
        <end position="137"/>
    </location>
</feature>
<proteinExistence type="inferred from homology"/>